<proteinExistence type="predicted"/>
<protein>
    <submittedName>
        <fullName evidence="6">Si:dkey-26c10.5</fullName>
    </submittedName>
</protein>
<dbReference type="AlphaFoldDB" id="A0A8D3AKV2"/>
<dbReference type="PANTHER" id="PTHR45710">
    <property type="entry name" value="C-TYPE LECTIN DOMAIN-CONTAINING PROTEIN 180"/>
    <property type="match status" value="1"/>
</dbReference>
<evidence type="ECO:0000256" key="3">
    <source>
        <dbReference type="SAM" id="MobiDB-lite"/>
    </source>
</evidence>
<sequence length="268" mass="30260">MEMEDIATEKERNIEDEGASESMLAVKTEEEAQPDVYCKLKNPAEDVYAEAYFGESPLKKGEDKQTEGNARLYRAGCLILTIICLVLLLLVIVLSMKLQSGSEVCPEREETAAAADKQNPSVAPTCDYEQCKSQFSNTEAHRCGCQQCADGWQMFGRTCFYLSTIRLNWDQSQRNCTARGGSLAVITSQGVQDFLTKKGNLKYWIGLRRDGDNWSWVSNSPMQERYWAEDVSSGDCGFLSSESPTEKNWNRASCQFFTYFICQRSLRP</sequence>
<reference evidence="6" key="2">
    <citation type="submission" date="2025-08" db="UniProtKB">
        <authorList>
            <consortium name="Ensembl"/>
        </authorList>
    </citation>
    <scope>IDENTIFICATION</scope>
</reference>
<dbReference type="PANTHER" id="PTHR45710:SF28">
    <property type="entry name" value="C-TYPE LECTIN DOMAIN FAMILY 4 MEMBER C ISOFORM 1"/>
    <property type="match status" value="1"/>
</dbReference>
<keyword evidence="4" id="KW-0472">Membrane</keyword>
<dbReference type="GO" id="GO:0005886">
    <property type="term" value="C:plasma membrane"/>
    <property type="evidence" value="ECO:0007669"/>
    <property type="project" value="UniProtKB-SubCell"/>
</dbReference>
<dbReference type="SUPFAM" id="SSF56436">
    <property type="entry name" value="C-type lectin-like"/>
    <property type="match status" value="1"/>
</dbReference>
<dbReference type="Proteomes" id="UP000694558">
    <property type="component" value="Chromosome 1"/>
</dbReference>
<dbReference type="Pfam" id="PF00059">
    <property type="entry name" value="Lectin_C"/>
    <property type="match status" value="1"/>
</dbReference>
<evidence type="ECO:0000256" key="1">
    <source>
        <dbReference type="ARBA" id="ARBA00004401"/>
    </source>
</evidence>
<accession>A0A8D3AKV2</accession>
<evidence type="ECO:0000313" key="7">
    <source>
        <dbReference type="Proteomes" id="UP000694558"/>
    </source>
</evidence>
<name>A0A8D3AKV2_SCOMX</name>
<evidence type="ECO:0000256" key="4">
    <source>
        <dbReference type="SAM" id="Phobius"/>
    </source>
</evidence>
<evidence type="ECO:0000313" key="6">
    <source>
        <dbReference type="Ensembl" id="ENSSMAP00000019800.2"/>
    </source>
</evidence>
<dbReference type="PROSITE" id="PS50041">
    <property type="entry name" value="C_TYPE_LECTIN_2"/>
    <property type="match status" value="1"/>
</dbReference>
<dbReference type="Gene3D" id="3.10.100.10">
    <property type="entry name" value="Mannose-Binding Protein A, subunit A"/>
    <property type="match status" value="1"/>
</dbReference>
<feature type="domain" description="C-type lectin" evidence="5">
    <location>
        <begin position="155"/>
        <end position="263"/>
    </location>
</feature>
<dbReference type="PROSITE" id="PS00615">
    <property type="entry name" value="C_TYPE_LECTIN_1"/>
    <property type="match status" value="1"/>
</dbReference>
<dbReference type="InterPro" id="IPR016186">
    <property type="entry name" value="C-type_lectin-like/link_sf"/>
</dbReference>
<dbReference type="InterPro" id="IPR050828">
    <property type="entry name" value="C-type_lectin/matrix_domain"/>
</dbReference>
<dbReference type="SMART" id="SM00034">
    <property type="entry name" value="CLECT"/>
    <property type="match status" value="1"/>
</dbReference>
<dbReference type="GeneTree" id="ENSGT00940000166507"/>
<dbReference type="InterPro" id="IPR001304">
    <property type="entry name" value="C-type_lectin-like"/>
</dbReference>
<comment type="subcellular location">
    <subcellularLocation>
        <location evidence="1">Cell membrane</location>
        <topology evidence="1">Single-pass type II membrane protein</topology>
    </subcellularLocation>
</comment>
<reference evidence="6" key="1">
    <citation type="submission" date="2023-05" db="EMBL/GenBank/DDBJ databases">
        <title>High-quality long-read genome of Scophthalmus maximus.</title>
        <authorList>
            <person name="Lien S."/>
            <person name="Martinez P."/>
        </authorList>
    </citation>
    <scope>NUCLEOTIDE SEQUENCE [LARGE SCALE GENOMIC DNA]</scope>
</reference>
<evidence type="ECO:0000256" key="2">
    <source>
        <dbReference type="ARBA" id="ARBA00023157"/>
    </source>
</evidence>
<organism evidence="6 7">
    <name type="scientific">Scophthalmus maximus</name>
    <name type="common">Turbot</name>
    <name type="synonym">Psetta maxima</name>
    <dbReference type="NCBI Taxonomy" id="52904"/>
    <lineage>
        <taxon>Eukaryota</taxon>
        <taxon>Metazoa</taxon>
        <taxon>Chordata</taxon>
        <taxon>Craniata</taxon>
        <taxon>Vertebrata</taxon>
        <taxon>Euteleostomi</taxon>
        <taxon>Actinopterygii</taxon>
        <taxon>Neopterygii</taxon>
        <taxon>Teleostei</taxon>
        <taxon>Neoteleostei</taxon>
        <taxon>Acanthomorphata</taxon>
        <taxon>Carangaria</taxon>
        <taxon>Pleuronectiformes</taxon>
        <taxon>Pleuronectoidei</taxon>
        <taxon>Scophthalmidae</taxon>
        <taxon>Scophthalmus</taxon>
    </lineage>
</organism>
<evidence type="ECO:0000259" key="5">
    <source>
        <dbReference type="PROSITE" id="PS50041"/>
    </source>
</evidence>
<keyword evidence="2" id="KW-1015">Disulfide bond</keyword>
<dbReference type="InterPro" id="IPR018378">
    <property type="entry name" value="C-type_lectin_CS"/>
</dbReference>
<dbReference type="InterPro" id="IPR016187">
    <property type="entry name" value="CTDL_fold"/>
</dbReference>
<feature type="region of interest" description="Disordered" evidence="3">
    <location>
        <begin position="1"/>
        <end position="22"/>
    </location>
</feature>
<keyword evidence="4" id="KW-0812">Transmembrane</keyword>
<gene>
    <name evidence="6" type="primary">si:dkey-26c10.5</name>
</gene>
<dbReference type="Ensembl" id="ENSSMAT00000020045.2">
    <property type="protein sequence ID" value="ENSSMAP00000019800.2"/>
    <property type="gene ID" value="ENSSMAG00000012155.2"/>
</dbReference>
<keyword evidence="4" id="KW-1133">Transmembrane helix</keyword>
<feature type="transmembrane region" description="Helical" evidence="4">
    <location>
        <begin position="72"/>
        <end position="96"/>
    </location>
</feature>